<feature type="transmembrane region" description="Helical" evidence="8">
    <location>
        <begin position="261"/>
        <end position="282"/>
    </location>
</feature>
<dbReference type="Pfam" id="PF00528">
    <property type="entry name" value="BPD_transp_1"/>
    <property type="match status" value="2"/>
</dbReference>
<keyword evidence="3 8" id="KW-0813">Transport</keyword>
<feature type="transmembrane region" description="Helical" evidence="8">
    <location>
        <begin position="493"/>
        <end position="517"/>
    </location>
</feature>
<feature type="transmembrane region" description="Helical" evidence="8">
    <location>
        <begin position="373"/>
        <end position="392"/>
    </location>
</feature>
<keyword evidence="7 8" id="KW-0472">Membrane</keyword>
<feature type="transmembrane region" description="Helical" evidence="8">
    <location>
        <begin position="112"/>
        <end position="137"/>
    </location>
</feature>
<dbReference type="PANTHER" id="PTHR42929:SF5">
    <property type="entry name" value="ABC TRANSPORTER PERMEASE PROTEIN"/>
    <property type="match status" value="1"/>
</dbReference>
<sequence>MTTATVTRGSPDTARPVRGAEGRNRTAAALLLLPALIALLLLFVLPMISVAVRSVTEPQAGLGNYIGLFTDGYTLRVLGRTLLVALIVAVAGLLVAYPYAYAMTLAGPVGRALLVTVVLVPFWTSMLARNYAWLVLLQDGGLIQRFSRTVGLGDEPLFGTTAGVALSMTQVLLPFLVLPLYSSMQQIDRRLLDAGQSLGASRLRSFRKIYLPLSMPGVMAGTSLVFVLALGFYVTPALLGSPQNAMIAQIINVRARDRLDFGGAGAMGIFVLVVTLLVMGLAQRIAKGRTLSSVPGVAAPARPAGPGGGGSGPWLRLYTVLVGFLLTAPTLVVIPMSLSAGTTFRFPPEEWSTRWYDNLAHSPAWTESIGNSLQVALVSALAATVLGTAAAMGLQRLGPRSRGVLFGLLLSPLIVPNILVALVIFAAFLRLGLNGTLGGIMLAHTALALPYVVIAVFARLQGMDPRLATAASGLGARPWSVFRRVTLPQALPGVLSGAVLAFVTSLDEVVVALFLQAPGVFTLPVQMFNSVTIQIDPTISAASSVMVILVSVPILLAQLVGARRGKAGTR</sequence>
<name>A0A941AZT6_9ACTN</name>
<evidence type="ECO:0000256" key="5">
    <source>
        <dbReference type="ARBA" id="ARBA00022692"/>
    </source>
</evidence>
<dbReference type="RefSeq" id="WP_210869912.1">
    <property type="nucleotide sequence ID" value="NZ_JAGPNL010000002.1"/>
</dbReference>
<evidence type="ECO:0000259" key="9">
    <source>
        <dbReference type="PROSITE" id="PS50928"/>
    </source>
</evidence>
<dbReference type="AlphaFoldDB" id="A0A941AZT6"/>
<feature type="domain" description="ABC transmembrane type-1" evidence="9">
    <location>
        <begin position="369"/>
        <end position="560"/>
    </location>
</feature>
<comment type="similarity">
    <text evidence="2">Belongs to the binding-protein-dependent transport system permease family. CysTW subfamily.</text>
</comment>
<feature type="transmembrane region" description="Helical" evidence="8">
    <location>
        <begin position="157"/>
        <end position="181"/>
    </location>
</feature>
<gene>
    <name evidence="10" type="ORF">J5Y05_08475</name>
</gene>
<keyword evidence="6 8" id="KW-1133">Transmembrane helix</keyword>
<reference evidence="10" key="1">
    <citation type="submission" date="2021-04" db="EMBL/GenBank/DDBJ databases">
        <title>Genome seq and assembly of Streptomyces sp. RG38.</title>
        <authorList>
            <person name="Chhetri G."/>
        </authorList>
    </citation>
    <scope>NUCLEOTIDE SEQUENCE</scope>
    <source>
        <strain evidence="10">RG38</strain>
    </source>
</reference>
<accession>A0A941AZT6</accession>
<proteinExistence type="inferred from homology"/>
<comment type="caution">
    <text evidence="10">The sequence shown here is derived from an EMBL/GenBank/DDBJ whole genome shotgun (WGS) entry which is preliminary data.</text>
</comment>
<evidence type="ECO:0000256" key="7">
    <source>
        <dbReference type="ARBA" id="ARBA00023136"/>
    </source>
</evidence>
<evidence type="ECO:0000256" key="8">
    <source>
        <dbReference type="RuleBase" id="RU363032"/>
    </source>
</evidence>
<dbReference type="Proteomes" id="UP000677875">
    <property type="component" value="Unassembled WGS sequence"/>
</dbReference>
<keyword evidence="11" id="KW-1185">Reference proteome</keyword>
<feature type="transmembrane region" description="Helical" evidence="8">
    <location>
        <begin position="404"/>
        <end position="429"/>
    </location>
</feature>
<dbReference type="InterPro" id="IPR035906">
    <property type="entry name" value="MetI-like_sf"/>
</dbReference>
<dbReference type="GO" id="GO:0055085">
    <property type="term" value="P:transmembrane transport"/>
    <property type="evidence" value="ECO:0007669"/>
    <property type="project" value="InterPro"/>
</dbReference>
<dbReference type="PROSITE" id="PS50928">
    <property type="entry name" value="ABC_TM1"/>
    <property type="match status" value="2"/>
</dbReference>
<evidence type="ECO:0000256" key="2">
    <source>
        <dbReference type="ARBA" id="ARBA00007069"/>
    </source>
</evidence>
<evidence type="ECO:0000256" key="1">
    <source>
        <dbReference type="ARBA" id="ARBA00004651"/>
    </source>
</evidence>
<feature type="transmembrane region" description="Helical" evidence="8">
    <location>
        <begin position="77"/>
        <end position="100"/>
    </location>
</feature>
<keyword evidence="5 8" id="KW-0812">Transmembrane</keyword>
<protein>
    <submittedName>
        <fullName evidence="10">ABC transporter permease subunit</fullName>
    </submittedName>
</protein>
<dbReference type="Gene3D" id="1.10.3720.10">
    <property type="entry name" value="MetI-like"/>
    <property type="match status" value="2"/>
</dbReference>
<organism evidence="10 11">
    <name type="scientific">Streptomyces tagetis</name>
    <dbReference type="NCBI Taxonomy" id="2820809"/>
    <lineage>
        <taxon>Bacteria</taxon>
        <taxon>Bacillati</taxon>
        <taxon>Actinomycetota</taxon>
        <taxon>Actinomycetes</taxon>
        <taxon>Kitasatosporales</taxon>
        <taxon>Streptomycetaceae</taxon>
        <taxon>Streptomyces</taxon>
    </lineage>
</organism>
<feature type="domain" description="ABC transmembrane type-1" evidence="9">
    <location>
        <begin position="78"/>
        <end position="282"/>
    </location>
</feature>
<dbReference type="EMBL" id="JAGPNL010000002">
    <property type="protein sequence ID" value="MBQ0826540.1"/>
    <property type="molecule type" value="Genomic_DNA"/>
</dbReference>
<dbReference type="GO" id="GO:0005886">
    <property type="term" value="C:plasma membrane"/>
    <property type="evidence" value="ECO:0007669"/>
    <property type="project" value="UniProtKB-SubCell"/>
</dbReference>
<feature type="transmembrane region" description="Helical" evidence="8">
    <location>
        <begin position="209"/>
        <end position="234"/>
    </location>
</feature>
<comment type="subcellular location">
    <subcellularLocation>
        <location evidence="1 8">Cell membrane</location>
        <topology evidence="1 8">Multi-pass membrane protein</topology>
    </subcellularLocation>
</comment>
<feature type="transmembrane region" description="Helical" evidence="8">
    <location>
        <begin position="435"/>
        <end position="458"/>
    </location>
</feature>
<evidence type="ECO:0000313" key="10">
    <source>
        <dbReference type="EMBL" id="MBQ0826540.1"/>
    </source>
</evidence>
<dbReference type="SUPFAM" id="SSF161098">
    <property type="entry name" value="MetI-like"/>
    <property type="match status" value="2"/>
</dbReference>
<dbReference type="PANTHER" id="PTHR42929">
    <property type="entry name" value="INNER MEMBRANE ABC TRANSPORTER PERMEASE PROTEIN YDCU-RELATED-RELATED"/>
    <property type="match status" value="1"/>
</dbReference>
<evidence type="ECO:0000256" key="3">
    <source>
        <dbReference type="ARBA" id="ARBA00022448"/>
    </source>
</evidence>
<dbReference type="InterPro" id="IPR000515">
    <property type="entry name" value="MetI-like"/>
</dbReference>
<feature type="transmembrane region" description="Helical" evidence="8">
    <location>
        <begin position="537"/>
        <end position="560"/>
    </location>
</feature>
<evidence type="ECO:0000256" key="4">
    <source>
        <dbReference type="ARBA" id="ARBA00022475"/>
    </source>
</evidence>
<feature type="transmembrane region" description="Helical" evidence="8">
    <location>
        <begin position="317"/>
        <end position="338"/>
    </location>
</feature>
<evidence type="ECO:0000313" key="11">
    <source>
        <dbReference type="Proteomes" id="UP000677875"/>
    </source>
</evidence>
<dbReference type="CDD" id="cd06261">
    <property type="entry name" value="TM_PBP2"/>
    <property type="match status" value="2"/>
</dbReference>
<keyword evidence="4" id="KW-1003">Cell membrane</keyword>
<evidence type="ECO:0000256" key="6">
    <source>
        <dbReference type="ARBA" id="ARBA00022989"/>
    </source>
</evidence>